<reference evidence="1 2" key="1">
    <citation type="submission" date="2015-02" db="EMBL/GenBank/DDBJ databases">
        <title>Draft genome sequences of ten Microbacterium spp. with emphasis on heavy metal contaminated environments.</title>
        <authorList>
            <person name="Corretto E."/>
        </authorList>
    </citation>
    <scope>NUCLEOTIDE SEQUENCE [LARGE SCALE GENOMIC DNA]</scope>
    <source>
        <strain evidence="1 2">DSM 23848</strain>
    </source>
</reference>
<comment type="caution">
    <text evidence="1">The sequence shown here is derived from an EMBL/GenBank/DDBJ whole genome shotgun (WGS) entry which is preliminary data.</text>
</comment>
<dbReference type="Proteomes" id="UP000033448">
    <property type="component" value="Unassembled WGS sequence"/>
</dbReference>
<dbReference type="AlphaFoldDB" id="A0A0F0KZZ8"/>
<evidence type="ECO:0000313" key="2">
    <source>
        <dbReference type="Proteomes" id="UP000033448"/>
    </source>
</evidence>
<dbReference type="PATRIC" id="fig|582680.7.peg.1638"/>
<keyword evidence="2" id="KW-1185">Reference proteome</keyword>
<organism evidence="1 2">
    <name type="scientific">Microbacterium azadirachtae</name>
    <dbReference type="NCBI Taxonomy" id="582680"/>
    <lineage>
        <taxon>Bacteria</taxon>
        <taxon>Bacillati</taxon>
        <taxon>Actinomycetota</taxon>
        <taxon>Actinomycetes</taxon>
        <taxon>Micrococcales</taxon>
        <taxon>Microbacteriaceae</taxon>
        <taxon>Microbacterium</taxon>
    </lineage>
</organism>
<accession>A0A0F0KZZ8</accession>
<dbReference type="Gene3D" id="1.10.357.10">
    <property type="entry name" value="Tetracycline Repressor, domain 2"/>
    <property type="match status" value="1"/>
</dbReference>
<proteinExistence type="predicted"/>
<gene>
    <name evidence="1" type="ORF">RL72_01599</name>
</gene>
<dbReference type="EMBL" id="JYIT01000072">
    <property type="protein sequence ID" value="KJL24876.1"/>
    <property type="molecule type" value="Genomic_DNA"/>
</dbReference>
<evidence type="ECO:0000313" key="1">
    <source>
        <dbReference type="EMBL" id="KJL24876.1"/>
    </source>
</evidence>
<protein>
    <submittedName>
        <fullName evidence="1">Uncharacterized protein</fullName>
    </submittedName>
</protein>
<sequence length="184" mass="20023">MWAQQFSAFGPRTFSRGSITHTFKTPDKLRRDALEHGFNRLISDAAQVVGYFRSDVDSAAQHTDSGARRLAIHAAVAHFVEQDVLRLAGDRGAFQSYLTLVGTVDEEISTHASRLYAAYDKALVPIYARASSVAQLKAFDSEAYAGIVTALIEGAALRLALDQKAKTWLASLVAKTAADAFFAR</sequence>
<name>A0A0F0KZZ8_9MICO</name>